<gene>
    <name evidence="2" type="ORF">GCM10009740_07830</name>
</gene>
<feature type="signal peptide" evidence="1">
    <location>
        <begin position="1"/>
        <end position="23"/>
    </location>
</feature>
<dbReference type="Proteomes" id="UP001501285">
    <property type="component" value="Unassembled WGS sequence"/>
</dbReference>
<reference evidence="2 3" key="1">
    <citation type="journal article" date="2019" name="Int. J. Syst. Evol. Microbiol.">
        <title>The Global Catalogue of Microorganisms (GCM) 10K type strain sequencing project: providing services to taxonomists for standard genome sequencing and annotation.</title>
        <authorList>
            <consortium name="The Broad Institute Genomics Platform"/>
            <consortium name="The Broad Institute Genome Sequencing Center for Infectious Disease"/>
            <person name="Wu L."/>
            <person name="Ma J."/>
        </authorList>
    </citation>
    <scope>NUCLEOTIDE SEQUENCE [LARGE SCALE GENOMIC DNA]</scope>
    <source>
        <strain evidence="2 3">JCM 14283</strain>
    </source>
</reference>
<evidence type="ECO:0000256" key="1">
    <source>
        <dbReference type="SAM" id="SignalP"/>
    </source>
</evidence>
<name>A0ABN2TU93_9MICO</name>
<accession>A0ABN2TU93</accession>
<dbReference type="PROSITE" id="PS51257">
    <property type="entry name" value="PROKAR_LIPOPROTEIN"/>
    <property type="match status" value="1"/>
</dbReference>
<dbReference type="EMBL" id="BAAANB010000001">
    <property type="protein sequence ID" value="GAA2021603.1"/>
    <property type="molecule type" value="Genomic_DNA"/>
</dbReference>
<evidence type="ECO:0000313" key="2">
    <source>
        <dbReference type="EMBL" id="GAA2021603.1"/>
    </source>
</evidence>
<keyword evidence="3" id="KW-1185">Reference proteome</keyword>
<comment type="caution">
    <text evidence="2">The sequence shown here is derived from an EMBL/GenBank/DDBJ whole genome shotgun (WGS) entry which is preliminary data.</text>
</comment>
<keyword evidence="1" id="KW-0732">Signal</keyword>
<evidence type="ECO:0000313" key="3">
    <source>
        <dbReference type="Proteomes" id="UP001501285"/>
    </source>
</evidence>
<proteinExistence type="predicted"/>
<organism evidence="2 3">
    <name type="scientific">Terrabacter terrae</name>
    <dbReference type="NCBI Taxonomy" id="318434"/>
    <lineage>
        <taxon>Bacteria</taxon>
        <taxon>Bacillati</taxon>
        <taxon>Actinomycetota</taxon>
        <taxon>Actinomycetes</taxon>
        <taxon>Micrococcales</taxon>
        <taxon>Intrasporangiaceae</taxon>
        <taxon>Terrabacter</taxon>
    </lineage>
</organism>
<protein>
    <submittedName>
        <fullName evidence="2">Uncharacterized protein</fullName>
    </submittedName>
</protein>
<sequence length="216" mass="21600">MPSRALALVPAVAAGVAVVAALASCGSTDLPSTRRTVTVTVDPAPAATGAGAATPSAIPTAAATSADLPSAMAAGPQRGAPTSFAEAKARIDRAKPAAGVTNRFVSPTGNIVCQRSTDSTAAACEVAEGRIPPPLPSICAAQGPKDIGRIELRQDAAYPVCNTDSIRKGGEPTLPYGSRTKPSGTTACLSEEYGVTCVDTATGHGFFLAKATFVTF</sequence>
<feature type="chain" id="PRO_5045830637" evidence="1">
    <location>
        <begin position="24"/>
        <end position="216"/>
    </location>
</feature>